<comment type="caution">
    <text evidence="1">The sequence shown here is derived from an EMBL/GenBank/DDBJ whole genome shotgun (WGS) entry which is preliminary data.</text>
</comment>
<organism evidence="1 2">
    <name type="scientific">Trichinella zimbabwensis</name>
    <dbReference type="NCBI Taxonomy" id="268475"/>
    <lineage>
        <taxon>Eukaryota</taxon>
        <taxon>Metazoa</taxon>
        <taxon>Ecdysozoa</taxon>
        <taxon>Nematoda</taxon>
        <taxon>Enoplea</taxon>
        <taxon>Dorylaimia</taxon>
        <taxon>Trichinellida</taxon>
        <taxon>Trichinellidae</taxon>
        <taxon>Trichinella</taxon>
    </lineage>
</organism>
<dbReference type="AlphaFoldDB" id="A0A0V1G7X9"/>
<dbReference type="Proteomes" id="UP000055024">
    <property type="component" value="Unassembled WGS sequence"/>
</dbReference>
<dbReference type="EMBL" id="JYDP01005063">
    <property type="protein sequence ID" value="KRY94420.1"/>
    <property type="molecule type" value="Genomic_DNA"/>
</dbReference>
<reference evidence="1 2" key="1">
    <citation type="submission" date="2015-01" db="EMBL/GenBank/DDBJ databases">
        <title>Evolution of Trichinella species and genotypes.</title>
        <authorList>
            <person name="Korhonen P.K."/>
            <person name="Edoardo P."/>
            <person name="Giuseppe L.R."/>
            <person name="Gasser R.B."/>
        </authorList>
    </citation>
    <scope>NUCLEOTIDE SEQUENCE [LARGE SCALE GENOMIC DNA]</scope>
    <source>
        <strain evidence="1">ISS1029</strain>
    </source>
</reference>
<proteinExistence type="predicted"/>
<evidence type="ECO:0000313" key="1">
    <source>
        <dbReference type="EMBL" id="KRY94420.1"/>
    </source>
</evidence>
<keyword evidence="2" id="KW-1185">Reference proteome</keyword>
<sequence length="47" mass="5222">MTLPKLTPNGILTHKLSITKAVPLEKCNVLLNSFFIFGNNIVPQLRS</sequence>
<accession>A0A0V1G7X9</accession>
<evidence type="ECO:0000313" key="2">
    <source>
        <dbReference type="Proteomes" id="UP000055024"/>
    </source>
</evidence>
<protein>
    <submittedName>
        <fullName evidence="1">Uncharacterized protein</fullName>
    </submittedName>
</protein>
<name>A0A0V1G7X9_9BILA</name>
<gene>
    <name evidence="1" type="ORF">T11_16478</name>
</gene>